<dbReference type="Pfam" id="PF00856">
    <property type="entry name" value="SET"/>
    <property type="match status" value="1"/>
</dbReference>
<evidence type="ECO:0000313" key="4">
    <source>
        <dbReference type="Proteomes" id="UP001152320"/>
    </source>
</evidence>
<name>A0A9Q1CPI1_HOLLE</name>
<accession>A0A9Q1CPI1</accession>
<feature type="region of interest" description="Disordered" evidence="1">
    <location>
        <begin position="171"/>
        <end position="198"/>
    </location>
</feature>
<dbReference type="GO" id="GO:0042799">
    <property type="term" value="F:histone H4K20 methyltransferase activity"/>
    <property type="evidence" value="ECO:0007669"/>
    <property type="project" value="TreeGrafter"/>
</dbReference>
<dbReference type="GO" id="GO:0043516">
    <property type="term" value="P:regulation of DNA damage response, signal transduction by p53 class mediator"/>
    <property type="evidence" value="ECO:0007669"/>
    <property type="project" value="TreeGrafter"/>
</dbReference>
<dbReference type="Gene3D" id="2.170.270.10">
    <property type="entry name" value="SET domain"/>
    <property type="match status" value="1"/>
</dbReference>
<proteinExistence type="predicted"/>
<dbReference type="PANTHER" id="PTHR46167">
    <property type="entry name" value="N-LYSINE METHYLTRANSFERASE KMT5A"/>
    <property type="match status" value="1"/>
</dbReference>
<feature type="compositionally biased region" description="Polar residues" evidence="1">
    <location>
        <begin position="104"/>
        <end position="119"/>
    </location>
</feature>
<evidence type="ECO:0000256" key="1">
    <source>
        <dbReference type="SAM" id="MobiDB-lite"/>
    </source>
</evidence>
<dbReference type="EMBL" id="JAIZAY010000001">
    <property type="protein sequence ID" value="KAJ8049008.1"/>
    <property type="molecule type" value="Genomic_DNA"/>
</dbReference>
<reference evidence="3" key="1">
    <citation type="submission" date="2021-10" db="EMBL/GenBank/DDBJ databases">
        <title>Tropical sea cucumber genome reveals ecological adaptation and Cuvierian tubules defense mechanism.</title>
        <authorList>
            <person name="Chen T."/>
        </authorList>
    </citation>
    <scope>NUCLEOTIDE SEQUENCE</scope>
    <source>
        <strain evidence="3">Nanhai2018</strain>
        <tissue evidence="3">Muscle</tissue>
    </source>
</reference>
<feature type="region of interest" description="Disordered" evidence="1">
    <location>
        <begin position="302"/>
        <end position="350"/>
    </location>
</feature>
<keyword evidence="4" id="KW-1185">Reference proteome</keyword>
<gene>
    <name evidence="3" type="ORF">HOLleu_01545</name>
</gene>
<protein>
    <recommendedName>
        <fullName evidence="2">SET domain-containing protein</fullName>
    </recommendedName>
</protein>
<dbReference type="PROSITE" id="PS50280">
    <property type="entry name" value="SET"/>
    <property type="match status" value="1"/>
</dbReference>
<dbReference type="InterPro" id="IPR001214">
    <property type="entry name" value="SET_dom"/>
</dbReference>
<dbReference type="Proteomes" id="UP001152320">
    <property type="component" value="Chromosome 1"/>
</dbReference>
<evidence type="ECO:0000259" key="2">
    <source>
        <dbReference type="PROSITE" id="PS50280"/>
    </source>
</evidence>
<dbReference type="SUPFAM" id="SSF82199">
    <property type="entry name" value="SET domain"/>
    <property type="match status" value="1"/>
</dbReference>
<organism evidence="3 4">
    <name type="scientific">Holothuria leucospilota</name>
    <name type="common">Black long sea cucumber</name>
    <name type="synonym">Mertensiothuria leucospilota</name>
    <dbReference type="NCBI Taxonomy" id="206669"/>
    <lineage>
        <taxon>Eukaryota</taxon>
        <taxon>Metazoa</taxon>
        <taxon>Echinodermata</taxon>
        <taxon>Eleutherozoa</taxon>
        <taxon>Echinozoa</taxon>
        <taxon>Holothuroidea</taxon>
        <taxon>Aspidochirotacea</taxon>
        <taxon>Aspidochirotida</taxon>
        <taxon>Holothuriidae</taxon>
        <taxon>Holothuria</taxon>
    </lineage>
</organism>
<dbReference type="InterPro" id="IPR051760">
    <property type="entry name" value="KMT5A"/>
</dbReference>
<feature type="compositionally biased region" description="Low complexity" evidence="1">
    <location>
        <begin position="176"/>
        <end position="188"/>
    </location>
</feature>
<comment type="caution">
    <text evidence="3">The sequence shown here is derived from an EMBL/GenBank/DDBJ whole genome shotgun (WGS) entry which is preliminary data.</text>
</comment>
<feature type="compositionally biased region" description="Polar residues" evidence="1">
    <location>
        <begin position="340"/>
        <end position="350"/>
    </location>
</feature>
<dbReference type="PANTHER" id="PTHR46167:SF1">
    <property type="entry name" value="N-LYSINE METHYLTRANSFERASE KMT5A"/>
    <property type="match status" value="1"/>
</dbReference>
<dbReference type="GO" id="GO:0005700">
    <property type="term" value="C:polytene chromosome"/>
    <property type="evidence" value="ECO:0007669"/>
    <property type="project" value="TreeGrafter"/>
</dbReference>
<evidence type="ECO:0000313" key="3">
    <source>
        <dbReference type="EMBL" id="KAJ8049008.1"/>
    </source>
</evidence>
<dbReference type="InterPro" id="IPR046341">
    <property type="entry name" value="SET_dom_sf"/>
</dbReference>
<dbReference type="GO" id="GO:0006357">
    <property type="term" value="P:regulation of transcription by RNA polymerase II"/>
    <property type="evidence" value="ECO:0007669"/>
    <property type="project" value="TreeGrafter"/>
</dbReference>
<feature type="region of interest" description="Disordered" evidence="1">
    <location>
        <begin position="101"/>
        <end position="147"/>
    </location>
</feature>
<dbReference type="OrthoDB" id="48306at2759"/>
<dbReference type="GO" id="GO:0005634">
    <property type="term" value="C:nucleus"/>
    <property type="evidence" value="ECO:0007669"/>
    <property type="project" value="TreeGrafter"/>
</dbReference>
<sequence>MGRLVNHGSKAERNAKMLTIEFEGSPHLYIFALRDLNVDEEILYDYGLKESEYPWNKPVSLGSTEGCDVSNEHDTVSGSKKLSNDLLDSKRSGIAHIETAIRKQGSNDASKSTGPQLNNPEFGIENHSKRATGSKSEPIVPDMSGNDHRVTEGSKILTGILLDCQVSETDSVNSETSKGTSGTSKSTGPLLDNPEFGIDPKRATYSNVSVPILVPDISGNDHRVTESSKTLTETLLDCEVSGSHPANSETLESKIDSNMTRIELMHGECGVVFEPIDSDNEPDLHLSVVEAISTIWIADSSGTVQTNDPQSPHYVKKSSGTVSHKPIPSAEVPSKEAGNSPLTSRDISPK</sequence>
<feature type="domain" description="SET" evidence="2">
    <location>
        <begin position="1"/>
        <end position="47"/>
    </location>
</feature>
<dbReference type="AlphaFoldDB" id="A0A9Q1CPI1"/>